<evidence type="ECO:0000256" key="11">
    <source>
        <dbReference type="ARBA" id="ARBA00023303"/>
    </source>
</evidence>
<evidence type="ECO:0000256" key="10">
    <source>
        <dbReference type="ARBA" id="ARBA00023201"/>
    </source>
</evidence>
<dbReference type="PANTHER" id="PTHR11690">
    <property type="entry name" value="AMILORIDE-SENSITIVE SODIUM CHANNEL-RELATED"/>
    <property type="match status" value="1"/>
</dbReference>
<dbReference type="GO" id="GO:0005886">
    <property type="term" value="C:plasma membrane"/>
    <property type="evidence" value="ECO:0007669"/>
    <property type="project" value="TreeGrafter"/>
</dbReference>
<dbReference type="PANTHER" id="PTHR11690:SF248">
    <property type="entry name" value="PICKPOCKET 17, ISOFORM A"/>
    <property type="match status" value="1"/>
</dbReference>
<dbReference type="InterPro" id="IPR001873">
    <property type="entry name" value="ENaC"/>
</dbReference>
<reference evidence="14" key="1">
    <citation type="submission" date="2020-08" db="EMBL/GenBank/DDBJ databases">
        <title>Multicomponent nature underlies the extraordinary mechanical properties of spider dragline silk.</title>
        <authorList>
            <person name="Kono N."/>
            <person name="Nakamura H."/>
            <person name="Mori M."/>
            <person name="Yoshida Y."/>
            <person name="Ohtoshi R."/>
            <person name="Malay A.D."/>
            <person name="Moran D.A.P."/>
            <person name="Tomita M."/>
            <person name="Numata K."/>
            <person name="Arakawa K."/>
        </authorList>
    </citation>
    <scope>NUCLEOTIDE SEQUENCE</scope>
</reference>
<evidence type="ECO:0000256" key="5">
    <source>
        <dbReference type="ARBA" id="ARBA00022692"/>
    </source>
</evidence>
<name>A0A8X6UQ09_NEPPI</name>
<dbReference type="Proteomes" id="UP000887013">
    <property type="component" value="Unassembled WGS sequence"/>
</dbReference>
<evidence type="ECO:0000256" key="6">
    <source>
        <dbReference type="ARBA" id="ARBA00022989"/>
    </source>
</evidence>
<keyword evidence="9 13" id="KW-0472">Membrane</keyword>
<keyword evidence="15" id="KW-1185">Reference proteome</keyword>
<evidence type="ECO:0000313" key="14">
    <source>
        <dbReference type="EMBL" id="GFU31713.1"/>
    </source>
</evidence>
<evidence type="ECO:0000256" key="9">
    <source>
        <dbReference type="ARBA" id="ARBA00023136"/>
    </source>
</evidence>
<dbReference type="AlphaFoldDB" id="A0A8X6UQ09"/>
<organism evidence="14 15">
    <name type="scientific">Nephila pilipes</name>
    <name type="common">Giant wood spider</name>
    <name type="synonym">Nephila maculata</name>
    <dbReference type="NCBI Taxonomy" id="299642"/>
    <lineage>
        <taxon>Eukaryota</taxon>
        <taxon>Metazoa</taxon>
        <taxon>Ecdysozoa</taxon>
        <taxon>Arthropoda</taxon>
        <taxon>Chelicerata</taxon>
        <taxon>Arachnida</taxon>
        <taxon>Araneae</taxon>
        <taxon>Araneomorphae</taxon>
        <taxon>Entelegynae</taxon>
        <taxon>Araneoidea</taxon>
        <taxon>Nephilidae</taxon>
        <taxon>Nephila</taxon>
    </lineage>
</organism>
<dbReference type="OrthoDB" id="6436723at2759"/>
<keyword evidence="7" id="KW-0915">Sodium</keyword>
<evidence type="ECO:0000313" key="15">
    <source>
        <dbReference type="Proteomes" id="UP000887013"/>
    </source>
</evidence>
<dbReference type="Pfam" id="PF00858">
    <property type="entry name" value="ASC"/>
    <property type="match status" value="1"/>
</dbReference>
<keyword evidence="6 13" id="KW-1133">Transmembrane helix</keyword>
<evidence type="ECO:0000256" key="8">
    <source>
        <dbReference type="ARBA" id="ARBA00023065"/>
    </source>
</evidence>
<evidence type="ECO:0000256" key="4">
    <source>
        <dbReference type="ARBA" id="ARBA00022461"/>
    </source>
</evidence>
<comment type="caution">
    <text evidence="14">The sequence shown here is derived from an EMBL/GenBank/DDBJ whole genome shotgun (WGS) entry which is preliminary data.</text>
</comment>
<accession>A0A8X6UQ09</accession>
<keyword evidence="8 12" id="KW-0406">Ion transport</keyword>
<dbReference type="EMBL" id="BMAW01033761">
    <property type="protein sequence ID" value="GFU31713.1"/>
    <property type="molecule type" value="Genomic_DNA"/>
</dbReference>
<evidence type="ECO:0000256" key="13">
    <source>
        <dbReference type="SAM" id="Phobius"/>
    </source>
</evidence>
<gene>
    <name evidence="14" type="primary">AVEN_235582_1</name>
    <name evidence="14" type="ORF">NPIL_662431</name>
</gene>
<comment type="subcellular location">
    <subcellularLocation>
        <location evidence="1">Membrane</location>
        <topology evidence="1">Multi-pass membrane protein</topology>
    </subcellularLocation>
</comment>
<dbReference type="Gene3D" id="1.10.287.770">
    <property type="entry name" value="YojJ-like"/>
    <property type="match status" value="1"/>
</dbReference>
<feature type="transmembrane region" description="Helical" evidence="13">
    <location>
        <begin position="208"/>
        <end position="231"/>
    </location>
</feature>
<evidence type="ECO:0000256" key="12">
    <source>
        <dbReference type="RuleBase" id="RU000679"/>
    </source>
</evidence>
<keyword evidence="10 12" id="KW-0739">Sodium transport</keyword>
<keyword evidence="3 12" id="KW-0813">Transport</keyword>
<proteinExistence type="inferred from homology"/>
<evidence type="ECO:0000256" key="7">
    <source>
        <dbReference type="ARBA" id="ARBA00023053"/>
    </source>
</evidence>
<dbReference type="GO" id="GO:0015280">
    <property type="term" value="F:ligand-gated sodium channel activity"/>
    <property type="evidence" value="ECO:0007669"/>
    <property type="project" value="TreeGrafter"/>
</dbReference>
<protein>
    <submittedName>
        <fullName evidence="14">Uncharacterized protein</fullName>
    </submittedName>
</protein>
<keyword evidence="5 12" id="KW-0812">Transmembrane</keyword>
<evidence type="ECO:0000256" key="1">
    <source>
        <dbReference type="ARBA" id="ARBA00004141"/>
    </source>
</evidence>
<keyword evidence="11 12" id="KW-0407">Ion channel</keyword>
<keyword evidence="4 12" id="KW-0894">Sodium channel</keyword>
<sequence>MVNQRNKGFDEIHYFHLEVGRAETFVPWIPYPVMFFVHSPFVPVNSETEINRLEYGCTYEVRISLEEEHLLPEPYHTNCTDYDSLWEKNNRTGPRSQEMCKILCWKSFYEMCRDCSLDPEAFHIPNICKTDDSPCKSLIYEEIDRCELNCKSNCLKLKYHFIIKDTTIPNYSEKRSKSYRDQIKLYVFVGSPDVRVMTHNPLYNTGELFSYIGGLMGCWLGISVWASVGILEKFFVEFNQVKQLFRKKMQHLFLVKE</sequence>
<evidence type="ECO:0000256" key="2">
    <source>
        <dbReference type="ARBA" id="ARBA00007193"/>
    </source>
</evidence>
<comment type="similarity">
    <text evidence="2 12">Belongs to the amiloride-sensitive sodium channel (TC 1.A.6) family.</text>
</comment>
<evidence type="ECO:0000256" key="3">
    <source>
        <dbReference type="ARBA" id="ARBA00022448"/>
    </source>
</evidence>